<dbReference type="EMBL" id="JH767158">
    <property type="protein sequence ID" value="EQC33607.1"/>
    <property type="molecule type" value="Genomic_DNA"/>
</dbReference>
<name>T0RTI1_SAPDV</name>
<dbReference type="PANTHER" id="PTHR18964">
    <property type="entry name" value="ROK (REPRESSOR, ORF, KINASE) FAMILY"/>
    <property type="match status" value="1"/>
</dbReference>
<protein>
    <recommendedName>
        <fullName evidence="3">Glucokinase</fullName>
    </recommendedName>
</protein>
<dbReference type="AlphaFoldDB" id="T0RTI1"/>
<dbReference type="STRING" id="1156394.T0RTI1"/>
<dbReference type="VEuPathDB" id="FungiDB:SDRG_08713"/>
<dbReference type="InParanoid" id="T0RTI1"/>
<dbReference type="GeneID" id="19949440"/>
<dbReference type="GO" id="GO:0008761">
    <property type="term" value="F:UDP-N-acetylglucosamine 2-epimerase activity"/>
    <property type="evidence" value="ECO:0007669"/>
    <property type="project" value="TreeGrafter"/>
</dbReference>
<reference evidence="1 2" key="1">
    <citation type="submission" date="2012-04" db="EMBL/GenBank/DDBJ databases">
        <title>The Genome Sequence of Saprolegnia declina VS20.</title>
        <authorList>
            <consortium name="The Broad Institute Genome Sequencing Platform"/>
            <person name="Russ C."/>
            <person name="Nusbaum C."/>
            <person name="Tyler B."/>
            <person name="van West P."/>
            <person name="Dieguez-Uribeondo J."/>
            <person name="de Bruijn I."/>
            <person name="Tripathy S."/>
            <person name="Jiang R."/>
            <person name="Young S.K."/>
            <person name="Zeng Q."/>
            <person name="Gargeya S."/>
            <person name="Fitzgerald M."/>
            <person name="Haas B."/>
            <person name="Abouelleil A."/>
            <person name="Alvarado L."/>
            <person name="Arachchi H.M."/>
            <person name="Berlin A."/>
            <person name="Chapman S.B."/>
            <person name="Goldberg J."/>
            <person name="Griggs A."/>
            <person name="Gujja S."/>
            <person name="Hansen M."/>
            <person name="Howarth C."/>
            <person name="Imamovic A."/>
            <person name="Larimer J."/>
            <person name="McCowen C."/>
            <person name="Montmayeur A."/>
            <person name="Murphy C."/>
            <person name="Neiman D."/>
            <person name="Pearson M."/>
            <person name="Priest M."/>
            <person name="Roberts A."/>
            <person name="Saif S."/>
            <person name="Shea T."/>
            <person name="Sisk P."/>
            <person name="Sykes S."/>
            <person name="Wortman J."/>
            <person name="Nusbaum C."/>
            <person name="Birren B."/>
        </authorList>
    </citation>
    <scope>NUCLEOTIDE SEQUENCE [LARGE SCALE GENOMIC DNA]</scope>
    <source>
        <strain evidence="1 2">VS20</strain>
    </source>
</reference>
<evidence type="ECO:0000313" key="1">
    <source>
        <dbReference type="EMBL" id="EQC33607.1"/>
    </source>
</evidence>
<dbReference type="InterPro" id="IPR043129">
    <property type="entry name" value="ATPase_NBD"/>
</dbReference>
<gene>
    <name evidence="1" type="ORF">SDRG_08713</name>
</gene>
<sequence length="333" mass="34909">MADAVFNSSATKTMFVGIDLGGTSVKVGLVSLEGKMLFRAQREISDRAPDAVIALCAALAKECVADHGSNWTHVTSVGVGCPGQISSGIVHAAANFPNWKDVTLQESLKTILGVPTILVNDADAAVAAEHWVGAAASAKNFVMLTLGTGVGFGIVNNDEIVAGGTGCIEGGHIIMVPNGRLCGCTQRGCLEQYSSASALIGQAKLRASSSEVATRLSSVPTDSITAKMVFDLADDGDDVCNELVAEVADYLGLACVNFCRTLDPEMIVFSGGLAEAGEPFMQRIREAYTKYTWTRLPNPVVIEKASVGYDSGIIGAAAFAFRMSSKRFISSHF</sequence>
<dbReference type="GO" id="GO:0009384">
    <property type="term" value="F:N-acylmannosamine kinase activity"/>
    <property type="evidence" value="ECO:0007669"/>
    <property type="project" value="TreeGrafter"/>
</dbReference>
<dbReference type="PANTHER" id="PTHR18964:SF149">
    <property type="entry name" value="BIFUNCTIONAL UDP-N-ACETYLGLUCOSAMINE 2-EPIMERASE_N-ACETYLMANNOSAMINE KINASE"/>
    <property type="match status" value="1"/>
</dbReference>
<accession>T0RTI1</accession>
<proteinExistence type="predicted"/>
<evidence type="ECO:0000313" key="2">
    <source>
        <dbReference type="Proteomes" id="UP000030762"/>
    </source>
</evidence>
<dbReference type="SUPFAM" id="SSF53067">
    <property type="entry name" value="Actin-like ATPase domain"/>
    <property type="match status" value="1"/>
</dbReference>
<evidence type="ECO:0008006" key="3">
    <source>
        <dbReference type="Google" id="ProtNLM"/>
    </source>
</evidence>
<organism evidence="1 2">
    <name type="scientific">Saprolegnia diclina (strain VS20)</name>
    <dbReference type="NCBI Taxonomy" id="1156394"/>
    <lineage>
        <taxon>Eukaryota</taxon>
        <taxon>Sar</taxon>
        <taxon>Stramenopiles</taxon>
        <taxon>Oomycota</taxon>
        <taxon>Saprolegniomycetes</taxon>
        <taxon>Saprolegniales</taxon>
        <taxon>Saprolegniaceae</taxon>
        <taxon>Saprolegnia</taxon>
    </lineage>
</organism>
<keyword evidence="2" id="KW-1185">Reference proteome</keyword>
<dbReference type="Pfam" id="PF00480">
    <property type="entry name" value="ROK"/>
    <property type="match status" value="1"/>
</dbReference>
<dbReference type="RefSeq" id="XP_008612830.1">
    <property type="nucleotide sequence ID" value="XM_008614608.1"/>
</dbReference>
<dbReference type="OrthoDB" id="61890at2759"/>
<dbReference type="Proteomes" id="UP000030762">
    <property type="component" value="Unassembled WGS sequence"/>
</dbReference>
<dbReference type="Gene3D" id="3.30.420.40">
    <property type="match status" value="2"/>
</dbReference>
<dbReference type="InterPro" id="IPR000600">
    <property type="entry name" value="ROK"/>
</dbReference>
<dbReference type="OMA" id="GAPCNCG"/>
<dbReference type="eggNOG" id="ENOG502QUGI">
    <property type="taxonomic scope" value="Eukaryota"/>
</dbReference>